<evidence type="ECO:0000259" key="4">
    <source>
        <dbReference type="Pfam" id="PF03358"/>
    </source>
</evidence>
<evidence type="ECO:0000256" key="2">
    <source>
        <dbReference type="ARBA" id="ARBA00022643"/>
    </source>
</evidence>
<dbReference type="PANTHER" id="PTHR43278">
    <property type="entry name" value="NAD(P)H-DEPENDENT FMN-CONTAINING OXIDOREDUCTASE YWQN-RELATED"/>
    <property type="match status" value="1"/>
</dbReference>
<dbReference type="InterPro" id="IPR051796">
    <property type="entry name" value="ISF_SsuE-like"/>
</dbReference>
<keyword evidence="2" id="KW-0288">FMN</keyword>
<feature type="domain" description="NADPH-dependent FMN reductase-like" evidence="4">
    <location>
        <begin position="5"/>
        <end position="151"/>
    </location>
</feature>
<dbReference type="InterPro" id="IPR005025">
    <property type="entry name" value="FMN_Rdtase-like_dom"/>
</dbReference>
<reference evidence="5" key="1">
    <citation type="submission" date="2022-09" db="EMBL/GenBank/DDBJ databases">
        <title>Actin cytoskeleton and complex cell architecture in an #Asgard archaeon.</title>
        <authorList>
            <person name="Ponce Toledo R.I."/>
            <person name="Schleper C."/>
            <person name="Rodrigues Oliveira T."/>
            <person name="Wollweber F."/>
            <person name="Xu J."/>
            <person name="Rittmann S."/>
            <person name="Klingl A."/>
            <person name="Pilhofer M."/>
        </authorList>
    </citation>
    <scope>NUCLEOTIDE SEQUENCE</scope>
    <source>
        <strain evidence="5">B-35</strain>
    </source>
</reference>
<dbReference type="InterPro" id="IPR029039">
    <property type="entry name" value="Flavoprotein-like_sf"/>
</dbReference>
<name>A0ABY6HQS3_9ARCH</name>
<keyword evidence="1" id="KW-0285">Flavoprotein</keyword>
<gene>
    <name evidence="5" type="ORF">NEF87_002134</name>
</gene>
<dbReference type="SUPFAM" id="SSF52218">
    <property type="entry name" value="Flavoproteins"/>
    <property type="match status" value="1"/>
</dbReference>
<dbReference type="EMBL" id="CP104013">
    <property type="protein sequence ID" value="UYP45849.1"/>
    <property type="molecule type" value="Genomic_DNA"/>
</dbReference>
<evidence type="ECO:0000313" key="6">
    <source>
        <dbReference type="Proteomes" id="UP001208689"/>
    </source>
</evidence>
<dbReference type="Pfam" id="PF03358">
    <property type="entry name" value="FMN_red"/>
    <property type="match status" value="1"/>
</dbReference>
<dbReference type="PANTHER" id="PTHR43278:SF2">
    <property type="entry name" value="IRON-SULFUR FLAVOPROTEIN"/>
    <property type="match status" value="1"/>
</dbReference>
<proteinExistence type="inferred from homology"/>
<dbReference type="Gene3D" id="3.40.50.360">
    <property type="match status" value="1"/>
</dbReference>
<comment type="similarity">
    <text evidence="3">Belongs to the SsuE family. Isf subfamily.</text>
</comment>
<keyword evidence="6" id="KW-1185">Reference proteome</keyword>
<organism evidence="5 6">
    <name type="scientific">Candidatus Lokiarchaeum ossiferum</name>
    <dbReference type="NCBI Taxonomy" id="2951803"/>
    <lineage>
        <taxon>Archaea</taxon>
        <taxon>Promethearchaeati</taxon>
        <taxon>Promethearchaeota</taxon>
        <taxon>Promethearchaeia</taxon>
        <taxon>Promethearchaeales</taxon>
        <taxon>Promethearchaeaceae</taxon>
        <taxon>Candidatus Lokiarchaeum</taxon>
    </lineage>
</organism>
<dbReference type="Proteomes" id="UP001208689">
    <property type="component" value="Chromosome"/>
</dbReference>
<evidence type="ECO:0000313" key="5">
    <source>
        <dbReference type="EMBL" id="UYP45849.1"/>
    </source>
</evidence>
<sequence>MKKQVIALLGGKRNGNTHNLLNHFQARLNQNGIDLKIIHLNEMDLQDCQGCENCVFGNGCAIKDDMPEITNLVEGAEGIIVASPVYNNNVSGKMKMFIDKTVKWAHSPTLTGKPYIGLSTTSSSGLDMTLKYLTIVGVNWGAHPIGNIWASKRTTNMKRNMKVLSRFISAIHQDPKYHRPTLNQVIQFQKKKVLAKTVFPNDLAHWEKNHWLDKAYYYEAKITPFNRVMGSFFHWMLLKILTKAMKNYTTEVGSKDYGKLVY</sequence>
<evidence type="ECO:0000256" key="1">
    <source>
        <dbReference type="ARBA" id="ARBA00022630"/>
    </source>
</evidence>
<evidence type="ECO:0000256" key="3">
    <source>
        <dbReference type="ARBA" id="ARBA00038292"/>
    </source>
</evidence>
<accession>A0ABY6HQS3</accession>
<protein>
    <recommendedName>
        <fullName evidence="4">NADPH-dependent FMN reductase-like domain-containing protein</fullName>
    </recommendedName>
</protein>